<keyword evidence="13 14" id="KW-0472">Membrane</keyword>
<dbReference type="PANTHER" id="PTHR43065">
    <property type="entry name" value="SENSOR HISTIDINE KINASE"/>
    <property type="match status" value="1"/>
</dbReference>
<reference evidence="16 17" key="1">
    <citation type="submission" date="2016-10" db="EMBL/GenBank/DDBJ databases">
        <authorList>
            <person name="de Groot N.N."/>
        </authorList>
    </citation>
    <scope>NUCLEOTIDE SEQUENCE [LARGE SCALE GENOMIC DNA]</scope>
    <source>
        <strain evidence="16 17">CGMCC 1.6291</strain>
    </source>
</reference>
<organism evidence="16 17">
    <name type="scientific">Aquisalimonas asiatica</name>
    <dbReference type="NCBI Taxonomy" id="406100"/>
    <lineage>
        <taxon>Bacteria</taxon>
        <taxon>Pseudomonadati</taxon>
        <taxon>Pseudomonadota</taxon>
        <taxon>Gammaproteobacteria</taxon>
        <taxon>Chromatiales</taxon>
        <taxon>Ectothiorhodospiraceae</taxon>
        <taxon>Aquisalimonas</taxon>
    </lineage>
</organism>
<dbReference type="PANTHER" id="PTHR43065:SF46">
    <property type="entry name" value="C4-DICARBOXYLATE TRANSPORT SENSOR PROTEIN DCTB"/>
    <property type="match status" value="1"/>
</dbReference>
<evidence type="ECO:0000256" key="1">
    <source>
        <dbReference type="ARBA" id="ARBA00000085"/>
    </source>
</evidence>
<dbReference type="SMART" id="SM00387">
    <property type="entry name" value="HATPase_c"/>
    <property type="match status" value="1"/>
</dbReference>
<dbReference type="GO" id="GO:0005524">
    <property type="term" value="F:ATP binding"/>
    <property type="evidence" value="ECO:0007669"/>
    <property type="project" value="UniProtKB-KW"/>
</dbReference>
<accession>A0A1H8SKE2</accession>
<comment type="subcellular location">
    <subcellularLocation>
        <location evidence="2">Cell membrane</location>
        <topology evidence="2">Multi-pass membrane protein</topology>
    </subcellularLocation>
</comment>
<dbReference type="PROSITE" id="PS50109">
    <property type="entry name" value="HIS_KIN"/>
    <property type="match status" value="1"/>
</dbReference>
<keyword evidence="11 14" id="KW-1133">Transmembrane helix</keyword>
<evidence type="ECO:0000256" key="14">
    <source>
        <dbReference type="SAM" id="Phobius"/>
    </source>
</evidence>
<keyword evidence="10" id="KW-0067">ATP-binding</keyword>
<keyword evidence="4" id="KW-1003">Cell membrane</keyword>
<evidence type="ECO:0000259" key="15">
    <source>
        <dbReference type="PROSITE" id="PS50109"/>
    </source>
</evidence>
<sequence>MVAAGVVSEVRSHAGRGLAPHALTFFGYLALAVWASQYTFDASGVPLIWPAVGLAMAVIWRFGYALAITVVVAALVAHVSLGAAVADGLLLALGDGASAVIGAALLRFLGLRGDLASLSELYKLVGVGVGVTALASGTSGALVAVGVSSELVGTVLLCWLADTMGVVLIAPLVVSLRIRPLTMQQAVGVVAALVLVPLATFVIYASWIPQPISLPLSYAVFPLVMLVALTLPPWVGMATVALTSAVAIHCTGMNKGPFANMGMAPDLLSLHAQLAMLVATAMILAAIRAERLAAEAQAHEHLQALARAGRINAMSALATGIAHEINQPLCALSSYAQGANRMLARGATPEQLREPLERIVATADRASDIVRRTRRFLERGESETGPVDLNALVMEAVELLRPEFRRRNVELRCRLAEQEVPVSVDWLGIQQVVVNLVQNALEAVDEGGNTVQRWVTLRTAANGEAGTAVLSVIDGGPGIADPGDGALFEPFATRRRGGTGLGLAIARSIVEADNGRISVSNEPGAGAHFRVTLPLYRGGEE</sequence>
<evidence type="ECO:0000256" key="7">
    <source>
        <dbReference type="ARBA" id="ARBA00022692"/>
    </source>
</evidence>
<feature type="transmembrane region" description="Helical" evidence="14">
    <location>
        <begin position="219"/>
        <end position="246"/>
    </location>
</feature>
<feature type="transmembrane region" description="Helical" evidence="14">
    <location>
        <begin position="47"/>
        <end position="77"/>
    </location>
</feature>
<dbReference type="InterPro" id="IPR036097">
    <property type="entry name" value="HisK_dim/P_sf"/>
</dbReference>
<evidence type="ECO:0000256" key="6">
    <source>
        <dbReference type="ARBA" id="ARBA00022679"/>
    </source>
</evidence>
<keyword evidence="17" id="KW-1185">Reference proteome</keyword>
<keyword evidence="5" id="KW-0597">Phosphoprotein</keyword>
<keyword evidence="6" id="KW-0808">Transferase</keyword>
<keyword evidence="12" id="KW-0902">Two-component regulatory system</keyword>
<evidence type="ECO:0000256" key="12">
    <source>
        <dbReference type="ARBA" id="ARBA00023012"/>
    </source>
</evidence>
<keyword evidence="7 14" id="KW-0812">Transmembrane</keyword>
<evidence type="ECO:0000256" key="8">
    <source>
        <dbReference type="ARBA" id="ARBA00022741"/>
    </source>
</evidence>
<evidence type="ECO:0000313" key="16">
    <source>
        <dbReference type="EMBL" id="SEO79111.1"/>
    </source>
</evidence>
<dbReference type="GO" id="GO:0005886">
    <property type="term" value="C:plasma membrane"/>
    <property type="evidence" value="ECO:0007669"/>
    <property type="project" value="UniProtKB-SubCell"/>
</dbReference>
<evidence type="ECO:0000256" key="11">
    <source>
        <dbReference type="ARBA" id="ARBA00022989"/>
    </source>
</evidence>
<evidence type="ECO:0000256" key="4">
    <source>
        <dbReference type="ARBA" id="ARBA00022475"/>
    </source>
</evidence>
<evidence type="ECO:0000256" key="5">
    <source>
        <dbReference type="ARBA" id="ARBA00022553"/>
    </source>
</evidence>
<feature type="transmembrane region" description="Helical" evidence="14">
    <location>
        <begin position="186"/>
        <end position="207"/>
    </location>
</feature>
<comment type="catalytic activity">
    <reaction evidence="1">
        <text>ATP + protein L-histidine = ADP + protein N-phospho-L-histidine.</text>
        <dbReference type="EC" id="2.7.13.3"/>
    </reaction>
</comment>
<dbReference type="InterPro" id="IPR036890">
    <property type="entry name" value="HATPase_C_sf"/>
</dbReference>
<protein>
    <recommendedName>
        <fullName evidence="3">histidine kinase</fullName>
        <ecNumber evidence="3">2.7.13.3</ecNumber>
    </recommendedName>
</protein>
<feature type="transmembrane region" description="Helical" evidence="14">
    <location>
        <begin position="18"/>
        <end position="35"/>
    </location>
</feature>
<keyword evidence="9 16" id="KW-0418">Kinase</keyword>
<dbReference type="Gene3D" id="3.30.565.10">
    <property type="entry name" value="Histidine kinase-like ATPase, C-terminal domain"/>
    <property type="match status" value="1"/>
</dbReference>
<evidence type="ECO:0000256" key="3">
    <source>
        <dbReference type="ARBA" id="ARBA00012438"/>
    </source>
</evidence>
<dbReference type="InterPro" id="IPR003594">
    <property type="entry name" value="HATPase_dom"/>
</dbReference>
<feature type="transmembrane region" description="Helical" evidence="14">
    <location>
        <begin position="151"/>
        <end position="174"/>
    </location>
</feature>
<dbReference type="PRINTS" id="PR00344">
    <property type="entry name" value="BCTRLSENSOR"/>
</dbReference>
<dbReference type="GO" id="GO:0000155">
    <property type="term" value="F:phosphorelay sensor kinase activity"/>
    <property type="evidence" value="ECO:0007669"/>
    <property type="project" value="InterPro"/>
</dbReference>
<feature type="transmembrane region" description="Helical" evidence="14">
    <location>
        <begin position="121"/>
        <end position="145"/>
    </location>
</feature>
<dbReference type="Proteomes" id="UP000199657">
    <property type="component" value="Unassembled WGS sequence"/>
</dbReference>
<evidence type="ECO:0000256" key="9">
    <source>
        <dbReference type="ARBA" id="ARBA00022777"/>
    </source>
</evidence>
<proteinExistence type="predicted"/>
<dbReference type="Pfam" id="PF05231">
    <property type="entry name" value="MASE1"/>
    <property type="match status" value="1"/>
</dbReference>
<dbReference type="SUPFAM" id="SSF47384">
    <property type="entry name" value="Homodimeric domain of signal transducing histidine kinase"/>
    <property type="match status" value="1"/>
</dbReference>
<dbReference type="Gene3D" id="1.10.287.130">
    <property type="match status" value="1"/>
</dbReference>
<dbReference type="CDD" id="cd00082">
    <property type="entry name" value="HisKA"/>
    <property type="match status" value="1"/>
</dbReference>
<gene>
    <name evidence="16" type="ORF">SAMN04488052_10329</name>
</gene>
<evidence type="ECO:0000256" key="10">
    <source>
        <dbReference type="ARBA" id="ARBA00022840"/>
    </source>
</evidence>
<dbReference type="STRING" id="406100.SAMN04488052_10329"/>
<dbReference type="EC" id="2.7.13.3" evidence="3"/>
<keyword evidence="8" id="KW-0547">Nucleotide-binding</keyword>
<dbReference type="AlphaFoldDB" id="A0A1H8SKE2"/>
<evidence type="ECO:0000256" key="13">
    <source>
        <dbReference type="ARBA" id="ARBA00023136"/>
    </source>
</evidence>
<dbReference type="InterPro" id="IPR003661">
    <property type="entry name" value="HisK_dim/P_dom"/>
</dbReference>
<dbReference type="SUPFAM" id="SSF55874">
    <property type="entry name" value="ATPase domain of HSP90 chaperone/DNA topoisomerase II/histidine kinase"/>
    <property type="match status" value="1"/>
</dbReference>
<dbReference type="Pfam" id="PF02518">
    <property type="entry name" value="HATPase_c"/>
    <property type="match status" value="1"/>
</dbReference>
<evidence type="ECO:0000313" key="17">
    <source>
        <dbReference type="Proteomes" id="UP000199657"/>
    </source>
</evidence>
<name>A0A1H8SKE2_9GAMM</name>
<dbReference type="Pfam" id="PF00512">
    <property type="entry name" value="HisKA"/>
    <property type="match status" value="1"/>
</dbReference>
<dbReference type="InterPro" id="IPR007895">
    <property type="entry name" value="MASE1"/>
</dbReference>
<feature type="transmembrane region" description="Helical" evidence="14">
    <location>
        <begin position="267"/>
        <end position="287"/>
    </location>
</feature>
<dbReference type="InterPro" id="IPR004358">
    <property type="entry name" value="Sig_transdc_His_kin-like_C"/>
</dbReference>
<dbReference type="EMBL" id="FOEG01000003">
    <property type="protein sequence ID" value="SEO79111.1"/>
    <property type="molecule type" value="Genomic_DNA"/>
</dbReference>
<evidence type="ECO:0000256" key="2">
    <source>
        <dbReference type="ARBA" id="ARBA00004651"/>
    </source>
</evidence>
<dbReference type="InterPro" id="IPR005467">
    <property type="entry name" value="His_kinase_dom"/>
</dbReference>
<dbReference type="SMART" id="SM00388">
    <property type="entry name" value="HisKA"/>
    <property type="match status" value="1"/>
</dbReference>
<feature type="transmembrane region" description="Helical" evidence="14">
    <location>
        <begin position="89"/>
        <end position="109"/>
    </location>
</feature>
<feature type="domain" description="Histidine kinase" evidence="15">
    <location>
        <begin position="320"/>
        <end position="537"/>
    </location>
</feature>